<protein>
    <submittedName>
        <fullName evidence="1">Uncharacterized protein</fullName>
    </submittedName>
</protein>
<dbReference type="EMBL" id="UINC01074998">
    <property type="protein sequence ID" value="SVC12747.1"/>
    <property type="molecule type" value="Genomic_DNA"/>
</dbReference>
<accession>A0A382JNT8</accession>
<reference evidence="1" key="1">
    <citation type="submission" date="2018-05" db="EMBL/GenBank/DDBJ databases">
        <authorList>
            <person name="Lanie J.A."/>
            <person name="Ng W.-L."/>
            <person name="Kazmierczak K.M."/>
            <person name="Andrzejewski T.M."/>
            <person name="Davidsen T.M."/>
            <person name="Wayne K.J."/>
            <person name="Tettelin H."/>
            <person name="Glass J.I."/>
            <person name="Rusch D."/>
            <person name="Podicherti R."/>
            <person name="Tsui H.-C.T."/>
            <person name="Winkler M.E."/>
        </authorList>
    </citation>
    <scope>NUCLEOTIDE SEQUENCE</scope>
</reference>
<gene>
    <name evidence="1" type="ORF">METZ01_LOCUS265601</name>
</gene>
<organism evidence="1">
    <name type="scientific">marine metagenome</name>
    <dbReference type="NCBI Taxonomy" id="408172"/>
    <lineage>
        <taxon>unclassified sequences</taxon>
        <taxon>metagenomes</taxon>
        <taxon>ecological metagenomes</taxon>
    </lineage>
</organism>
<sequence length="285" mass="32642">MLVPFLKYVAEGRVVRRPGDLQRYTYQEICEKIYISFLSIALLKNFNLTKSWAKLYARDTISYGTFERVRYTANDLHNMLAVVDGDPDVVQKLANKNTAMALRQRQNIPTLAIKRYLRLLNDDYVFLTALEQALKITNTDYKNLRRAIADFSSLDGRRKKVTVTRLLQAVRAKLSGTDISRKVGEFAKKQNYELDNVLDAELETGDDYRKMSGDELNAYRLLVGPVNIRRAKMAVELAKQGKSIPANVVSAYLPIMRMIDEIANGGFIFVRLLQSIHQRAKKKLK</sequence>
<name>A0A382JNT8_9ZZZZ</name>
<feature type="non-terminal residue" evidence="1">
    <location>
        <position position="285"/>
    </location>
</feature>
<evidence type="ECO:0000313" key="1">
    <source>
        <dbReference type="EMBL" id="SVC12747.1"/>
    </source>
</evidence>
<dbReference type="AlphaFoldDB" id="A0A382JNT8"/>
<proteinExistence type="predicted"/>